<dbReference type="PANTHER" id="PTHR47331">
    <property type="entry name" value="PHD-TYPE DOMAIN-CONTAINING PROTEIN"/>
    <property type="match status" value="1"/>
</dbReference>
<organism evidence="2 3">
    <name type="scientific">Allacma fusca</name>
    <dbReference type="NCBI Taxonomy" id="39272"/>
    <lineage>
        <taxon>Eukaryota</taxon>
        <taxon>Metazoa</taxon>
        <taxon>Ecdysozoa</taxon>
        <taxon>Arthropoda</taxon>
        <taxon>Hexapoda</taxon>
        <taxon>Collembola</taxon>
        <taxon>Symphypleona</taxon>
        <taxon>Sminthuridae</taxon>
        <taxon>Allacma</taxon>
    </lineage>
</organism>
<feature type="domain" description="DUF5641" evidence="1">
    <location>
        <begin position="135"/>
        <end position="227"/>
    </location>
</feature>
<dbReference type="InterPro" id="IPR040676">
    <property type="entry name" value="DUF5641"/>
</dbReference>
<protein>
    <recommendedName>
        <fullName evidence="1">DUF5641 domain-containing protein</fullName>
    </recommendedName>
</protein>
<dbReference type="EMBL" id="CAJVCH010571378">
    <property type="protein sequence ID" value="CAG7837371.1"/>
    <property type="molecule type" value="Genomic_DNA"/>
</dbReference>
<feature type="non-terminal residue" evidence="2">
    <location>
        <position position="1"/>
    </location>
</feature>
<reference evidence="2" key="1">
    <citation type="submission" date="2021-06" db="EMBL/GenBank/DDBJ databases">
        <authorList>
            <person name="Hodson N. C."/>
            <person name="Mongue J. A."/>
            <person name="Jaron S. K."/>
        </authorList>
    </citation>
    <scope>NUCLEOTIDE SEQUENCE</scope>
</reference>
<evidence type="ECO:0000313" key="2">
    <source>
        <dbReference type="EMBL" id="CAG7837371.1"/>
    </source>
</evidence>
<gene>
    <name evidence="2" type="ORF">AFUS01_LOCUS46494</name>
</gene>
<dbReference type="OrthoDB" id="5984724at2759"/>
<dbReference type="Pfam" id="PF18701">
    <property type="entry name" value="DUF5641"/>
    <property type="match status" value="1"/>
</dbReference>
<name>A0A8J2LT96_9HEXA</name>
<comment type="caution">
    <text evidence="2">The sequence shown here is derived from an EMBL/GenBank/DDBJ whole genome shotgun (WGS) entry which is preliminary data.</text>
</comment>
<dbReference type="Proteomes" id="UP000708208">
    <property type="component" value="Unassembled WGS sequence"/>
</dbReference>
<dbReference type="AlphaFoldDB" id="A0A8J2LT96"/>
<keyword evidence="3" id="KW-1185">Reference proteome</keyword>
<sequence>SDCGRTFVGANKELRKIWKTAELSAGVGRFLSSKEITWHFNPPASPHFGGLWEAGIRSVKFHLHRTLGNMTYSYEDMCTLMTQIEACLNSRPISQLSTDPNDLEALTPGHFLIGDALTAVPEPNYTEELVSHLNKWKQMQRNVQHFWKRWSNEFLSRLQQRPKWLELKPAMNVGDLVLVKDERLPPMKWKLARIMEAHNGPDGVARVFTIKTVDGIFKRPLVKLSPLPLEKKGDE</sequence>
<accession>A0A8J2LT96</accession>
<proteinExistence type="predicted"/>
<evidence type="ECO:0000259" key="1">
    <source>
        <dbReference type="Pfam" id="PF18701"/>
    </source>
</evidence>
<evidence type="ECO:0000313" key="3">
    <source>
        <dbReference type="Proteomes" id="UP000708208"/>
    </source>
</evidence>